<protein>
    <recommendedName>
        <fullName evidence="3">Addiction module toxin RelE</fullName>
    </recommendedName>
</protein>
<comment type="caution">
    <text evidence="1">The sequence shown here is derived from an EMBL/GenBank/DDBJ whole genome shotgun (WGS) entry which is preliminary data.</text>
</comment>
<keyword evidence="2" id="KW-1185">Reference proteome</keyword>
<accession>A0A3L8PP74</accession>
<sequence length="104" mass="11523">MFEVVLLGEVETGDAVTAAIDQLAADGPNLGRPAADRLKGSKFHNLKELRPLGTMIRLIFIFDPNRQAVILAAGDKTSDPTGWYRKNIPIAETRYQDWLDQLEG</sequence>
<gene>
    <name evidence="1" type="ORF">D9V41_00510</name>
</gene>
<evidence type="ECO:0000313" key="2">
    <source>
        <dbReference type="Proteomes" id="UP000282515"/>
    </source>
</evidence>
<name>A0A3L8PP74_9ACTN</name>
<dbReference type="Pfam" id="PF05973">
    <property type="entry name" value="Gp49"/>
    <property type="match status" value="1"/>
</dbReference>
<dbReference type="InterPro" id="IPR009241">
    <property type="entry name" value="HigB-like"/>
</dbReference>
<proteinExistence type="predicted"/>
<dbReference type="RefSeq" id="WP_121792586.1">
    <property type="nucleotide sequence ID" value="NZ_RDBF01000001.1"/>
</dbReference>
<dbReference type="OrthoDB" id="330810at2"/>
<dbReference type="AlphaFoldDB" id="A0A3L8PP74"/>
<organism evidence="1 2">
    <name type="scientific">Aeromicrobium phragmitis</name>
    <dbReference type="NCBI Taxonomy" id="2478914"/>
    <lineage>
        <taxon>Bacteria</taxon>
        <taxon>Bacillati</taxon>
        <taxon>Actinomycetota</taxon>
        <taxon>Actinomycetes</taxon>
        <taxon>Propionibacteriales</taxon>
        <taxon>Nocardioidaceae</taxon>
        <taxon>Aeromicrobium</taxon>
    </lineage>
</organism>
<evidence type="ECO:0008006" key="3">
    <source>
        <dbReference type="Google" id="ProtNLM"/>
    </source>
</evidence>
<evidence type="ECO:0000313" key="1">
    <source>
        <dbReference type="EMBL" id="RLV57177.1"/>
    </source>
</evidence>
<dbReference type="EMBL" id="RDBF01000001">
    <property type="protein sequence ID" value="RLV57177.1"/>
    <property type="molecule type" value="Genomic_DNA"/>
</dbReference>
<dbReference type="Proteomes" id="UP000282515">
    <property type="component" value="Unassembled WGS sequence"/>
</dbReference>
<reference evidence="1 2" key="1">
    <citation type="submission" date="2018-10" db="EMBL/GenBank/DDBJ databases">
        <title>Aeromicrobium sp. 9W16Y-2 whole genome shotgun sequence.</title>
        <authorList>
            <person name="Li F."/>
        </authorList>
    </citation>
    <scope>NUCLEOTIDE SEQUENCE [LARGE SCALE GENOMIC DNA]</scope>
    <source>
        <strain evidence="1 2">9W16Y-2</strain>
    </source>
</reference>